<dbReference type="EMBL" id="NNRJ01000007">
    <property type="protein sequence ID" value="OYR22380.1"/>
    <property type="molecule type" value="Genomic_DNA"/>
</dbReference>
<keyword evidence="2" id="KW-1185">Reference proteome</keyword>
<name>A0A256G602_9HYPH</name>
<organism evidence="1 2">
    <name type="scientific">Brucella thiophenivorans</name>
    <dbReference type="NCBI Taxonomy" id="571255"/>
    <lineage>
        <taxon>Bacteria</taxon>
        <taxon>Pseudomonadati</taxon>
        <taxon>Pseudomonadota</taxon>
        <taxon>Alphaproteobacteria</taxon>
        <taxon>Hyphomicrobiales</taxon>
        <taxon>Brucellaceae</taxon>
        <taxon>Brucella/Ochrobactrum group</taxon>
        <taxon>Brucella</taxon>
    </lineage>
</organism>
<dbReference type="AlphaFoldDB" id="A0A256G602"/>
<comment type="caution">
    <text evidence="1">The sequence shown here is derived from an EMBL/GenBank/DDBJ whole genome shotgun (WGS) entry which is preliminary data.</text>
</comment>
<reference evidence="1 2" key="1">
    <citation type="submission" date="2017-07" db="EMBL/GenBank/DDBJ databases">
        <title>Phylogenetic study on the rhizospheric bacterium Ochrobactrum sp. A44.</title>
        <authorList>
            <person name="Krzyzanowska D.M."/>
            <person name="Ossowicki A."/>
            <person name="Rajewska M."/>
            <person name="Maciag T."/>
            <person name="Kaczynski Z."/>
            <person name="Czerwicka M."/>
            <person name="Jafra S."/>
        </authorList>
    </citation>
    <scope>NUCLEOTIDE SEQUENCE [LARGE SCALE GENOMIC DNA]</scope>
    <source>
        <strain evidence="1 2">DSM 7216</strain>
    </source>
</reference>
<accession>A0A256G602</accession>
<evidence type="ECO:0000313" key="1">
    <source>
        <dbReference type="EMBL" id="OYR22380.1"/>
    </source>
</evidence>
<dbReference type="Proteomes" id="UP000215590">
    <property type="component" value="Unassembled WGS sequence"/>
</dbReference>
<evidence type="ECO:0000313" key="2">
    <source>
        <dbReference type="Proteomes" id="UP000215590"/>
    </source>
</evidence>
<proteinExistence type="predicted"/>
<protein>
    <submittedName>
        <fullName evidence="1">Putative transposase</fullName>
    </submittedName>
</protein>
<sequence>MQNALWSLGGAPRDHRTDSLSAAFRNLNADSARDMTERYEALCAHYGMKASRNNRGVAHENGAMKVLMAI</sequence>
<gene>
    <name evidence="1" type="ORF">CEV31_0299</name>
</gene>